<evidence type="ECO:0000256" key="3">
    <source>
        <dbReference type="ARBA" id="ARBA00022691"/>
    </source>
</evidence>
<keyword evidence="4" id="KW-0812">Transmembrane</keyword>
<keyword evidence="3" id="KW-0949">S-adenosyl-L-methionine</keyword>
<dbReference type="SUPFAM" id="SSF53335">
    <property type="entry name" value="S-adenosyl-L-methionine-dependent methyltransferases"/>
    <property type="match status" value="1"/>
</dbReference>
<evidence type="ECO:0000313" key="6">
    <source>
        <dbReference type="EMBL" id="PRY01746.1"/>
    </source>
</evidence>
<dbReference type="Proteomes" id="UP000237846">
    <property type="component" value="Unassembled WGS sequence"/>
</dbReference>
<protein>
    <submittedName>
        <fullName evidence="6">dTDP-3-amino-3,4, 6-trideoxy-alpha-D-glucopyranose N,N-dimethyltransferase/N-dimethyltransferase</fullName>
    </submittedName>
</protein>
<comment type="caution">
    <text evidence="6">The sequence shown here is derived from an EMBL/GenBank/DDBJ whole genome shotgun (WGS) entry which is preliminary data.</text>
</comment>
<keyword evidence="4" id="KW-1133">Transmembrane helix</keyword>
<dbReference type="AlphaFoldDB" id="A0A2T0QCR6"/>
<gene>
    <name evidence="6" type="ORF">CLV72_101330</name>
</gene>
<feature type="domain" description="Methyltransferase" evidence="5">
    <location>
        <begin position="46"/>
        <end position="136"/>
    </location>
</feature>
<dbReference type="PANTHER" id="PTHR43464">
    <property type="entry name" value="METHYLTRANSFERASE"/>
    <property type="match status" value="1"/>
</dbReference>
<evidence type="ECO:0000259" key="5">
    <source>
        <dbReference type="Pfam" id="PF13649"/>
    </source>
</evidence>
<dbReference type="InterPro" id="IPR029063">
    <property type="entry name" value="SAM-dependent_MTases_sf"/>
</dbReference>
<keyword evidence="4" id="KW-0472">Membrane</keyword>
<dbReference type="InterPro" id="IPR041698">
    <property type="entry name" value="Methyltransf_25"/>
</dbReference>
<proteinExistence type="predicted"/>
<accession>A0A2T0QCR6</accession>
<dbReference type="EMBL" id="PVZC01000001">
    <property type="protein sequence ID" value="PRY01746.1"/>
    <property type="molecule type" value="Genomic_DNA"/>
</dbReference>
<keyword evidence="7" id="KW-1185">Reference proteome</keyword>
<name>A0A2T0QCR6_9ACTN</name>
<dbReference type="CDD" id="cd02440">
    <property type="entry name" value="AdoMet_MTases"/>
    <property type="match status" value="1"/>
</dbReference>
<dbReference type="Gene3D" id="2.20.130.10">
    <property type="entry name" value="CAC2371-like domains"/>
    <property type="match status" value="1"/>
</dbReference>
<dbReference type="RefSeq" id="WP_106237982.1">
    <property type="nucleotide sequence ID" value="NZ_PVZC01000001.1"/>
</dbReference>
<evidence type="ECO:0000256" key="1">
    <source>
        <dbReference type="ARBA" id="ARBA00022603"/>
    </source>
</evidence>
<dbReference type="GO" id="GO:0008168">
    <property type="term" value="F:methyltransferase activity"/>
    <property type="evidence" value="ECO:0007669"/>
    <property type="project" value="UniProtKB-KW"/>
</dbReference>
<evidence type="ECO:0000256" key="2">
    <source>
        <dbReference type="ARBA" id="ARBA00022679"/>
    </source>
</evidence>
<dbReference type="Gene3D" id="3.40.50.150">
    <property type="entry name" value="Vaccinia Virus protein VP39"/>
    <property type="match status" value="1"/>
</dbReference>
<organism evidence="6 7">
    <name type="scientific">Allonocardiopsis opalescens</name>
    <dbReference type="NCBI Taxonomy" id="1144618"/>
    <lineage>
        <taxon>Bacteria</taxon>
        <taxon>Bacillati</taxon>
        <taxon>Actinomycetota</taxon>
        <taxon>Actinomycetes</taxon>
        <taxon>Streptosporangiales</taxon>
        <taxon>Allonocardiopsis</taxon>
    </lineage>
</organism>
<dbReference type="Pfam" id="PF13649">
    <property type="entry name" value="Methyltransf_25"/>
    <property type="match status" value="1"/>
</dbReference>
<evidence type="ECO:0000256" key="4">
    <source>
        <dbReference type="SAM" id="Phobius"/>
    </source>
</evidence>
<dbReference type="GO" id="GO:0032259">
    <property type="term" value="P:methylation"/>
    <property type="evidence" value="ECO:0007669"/>
    <property type="project" value="UniProtKB-KW"/>
</dbReference>
<dbReference type="OrthoDB" id="189743at2"/>
<keyword evidence="2 6" id="KW-0808">Transferase</keyword>
<feature type="transmembrane region" description="Helical" evidence="4">
    <location>
        <begin position="102"/>
        <end position="121"/>
    </location>
</feature>
<dbReference type="PANTHER" id="PTHR43464:SF19">
    <property type="entry name" value="UBIQUINONE BIOSYNTHESIS O-METHYLTRANSFERASE, MITOCHONDRIAL"/>
    <property type="match status" value="1"/>
</dbReference>
<evidence type="ECO:0000313" key="7">
    <source>
        <dbReference type="Proteomes" id="UP000237846"/>
    </source>
</evidence>
<keyword evidence="1 6" id="KW-0489">Methyltransferase</keyword>
<reference evidence="6 7" key="1">
    <citation type="submission" date="2018-03" db="EMBL/GenBank/DDBJ databases">
        <title>Genomic Encyclopedia of Archaeal and Bacterial Type Strains, Phase II (KMG-II): from individual species to whole genera.</title>
        <authorList>
            <person name="Goeker M."/>
        </authorList>
    </citation>
    <scope>NUCLEOTIDE SEQUENCE [LARGE SCALE GENOMIC DNA]</scope>
    <source>
        <strain evidence="6 7">DSM 45601</strain>
    </source>
</reference>
<sequence length="239" mass="26769">MYTEQLSRVYEFIYRGRGKDWAAEADEVARLVRERYAGAAPARSLLDVACGTGAHLEVFGTLFDRVEGLEMAKPMRELARRRLPGTAVHEGDMRDFELGRRFAVVTCMFCSIAYVGALAEMRRAVAAMVRHLEPGGVLVIEPWWFPENFLDGYVACDTAREDDLTVVRMSHSVRREGATHMEVRFLVGRPEGIESFTEFEVLSLFTRDEYLAAFADAGCPAEFLPGRLSGRGLFVGVKS</sequence>